<dbReference type="AlphaFoldDB" id="A0A4S5DI84"/>
<dbReference type="OrthoDB" id="122286at2"/>
<evidence type="ECO:0000259" key="1">
    <source>
        <dbReference type="Pfam" id="PF03551"/>
    </source>
</evidence>
<protein>
    <submittedName>
        <fullName evidence="2">Helix-turn-helix transcriptional regulator</fullName>
    </submittedName>
</protein>
<dbReference type="InterPro" id="IPR036388">
    <property type="entry name" value="WH-like_DNA-bd_sf"/>
</dbReference>
<evidence type="ECO:0000313" key="3">
    <source>
        <dbReference type="Proteomes" id="UP000305282"/>
    </source>
</evidence>
<dbReference type="PANTHER" id="PTHR33169:SF13">
    <property type="entry name" value="PADR-FAMILY TRANSCRIPTIONAL REGULATOR"/>
    <property type="match status" value="1"/>
</dbReference>
<sequence>MSIDDMREPTFLVLAALADGAKHGYALIREVGAISAGRVTLRAGTLYAALDRLAGEGLVRQSGEEVVGGRLRRYYDLTDAGAEVLAAQAARLRENAAEADRRLLARRRTGTAPA</sequence>
<dbReference type="Pfam" id="PF03551">
    <property type="entry name" value="PadR"/>
    <property type="match status" value="1"/>
</dbReference>
<name>A0A4S5DI84_9ACTN</name>
<dbReference type="InterPro" id="IPR036390">
    <property type="entry name" value="WH_DNA-bd_sf"/>
</dbReference>
<dbReference type="SUPFAM" id="SSF46785">
    <property type="entry name" value="Winged helix' DNA-binding domain"/>
    <property type="match status" value="1"/>
</dbReference>
<dbReference type="Proteomes" id="UP000305282">
    <property type="component" value="Unassembled WGS sequence"/>
</dbReference>
<accession>A0A4S5DI84</accession>
<dbReference type="Gene3D" id="1.10.10.10">
    <property type="entry name" value="Winged helix-like DNA-binding domain superfamily/Winged helix DNA-binding domain"/>
    <property type="match status" value="1"/>
</dbReference>
<dbReference type="InterPro" id="IPR005149">
    <property type="entry name" value="Tscrpt_reg_PadR_N"/>
</dbReference>
<dbReference type="RefSeq" id="WP_136449126.1">
    <property type="nucleotide sequence ID" value="NZ_CADCWT010000106.1"/>
</dbReference>
<organism evidence="2 3">
    <name type="scientific">Candidatus Frankia alpina</name>
    <dbReference type="NCBI Taxonomy" id="2699483"/>
    <lineage>
        <taxon>Bacteria</taxon>
        <taxon>Bacillati</taxon>
        <taxon>Actinomycetota</taxon>
        <taxon>Actinomycetes</taxon>
        <taxon>Frankiales</taxon>
        <taxon>Frankiaceae</taxon>
        <taxon>Frankia</taxon>
    </lineage>
</organism>
<comment type="caution">
    <text evidence="2">The sequence shown here is derived from an EMBL/GenBank/DDBJ whole genome shotgun (WGS) entry which is preliminary data.</text>
</comment>
<proteinExistence type="predicted"/>
<evidence type="ECO:0000313" key="2">
    <source>
        <dbReference type="EMBL" id="THJ58071.1"/>
    </source>
</evidence>
<feature type="domain" description="Transcription regulator PadR N-terminal" evidence="1">
    <location>
        <begin position="13"/>
        <end position="86"/>
    </location>
</feature>
<gene>
    <name evidence="2" type="ORF">E7Y31_18240</name>
</gene>
<dbReference type="PANTHER" id="PTHR33169">
    <property type="entry name" value="PADR-FAMILY TRANSCRIPTIONAL REGULATOR"/>
    <property type="match status" value="1"/>
</dbReference>
<dbReference type="InterPro" id="IPR052509">
    <property type="entry name" value="Metal_resp_DNA-bind_regulator"/>
</dbReference>
<dbReference type="EMBL" id="SSXH01000577">
    <property type="protein sequence ID" value="THJ58071.1"/>
    <property type="molecule type" value="Genomic_DNA"/>
</dbReference>
<reference evidence="2 3" key="1">
    <citation type="submission" date="2019-04" db="EMBL/GenBank/DDBJ databases">
        <title>Draft genome sequences for three unisolated Alnus-infective Frankia Sp+ strains, AgTrS, AiOr and AvVan, the first sequenced Frankia strains able to sporulate in-planta.</title>
        <authorList>
            <person name="Bethencourt L."/>
            <person name="Vautrin F."/>
            <person name="Taib N."/>
            <person name="Dubost A."/>
            <person name="Castro-Garcia L."/>
            <person name="Imbaud O."/>
            <person name="Abrouk D."/>
            <person name="Fournier P."/>
            <person name="Briolay J."/>
            <person name="Nguyen A."/>
            <person name="Normand P."/>
            <person name="Fernandez M.P."/>
            <person name="Brochier-Armanet C."/>
            <person name="Herrera-Belaroussi A."/>
        </authorList>
    </citation>
    <scope>NUCLEOTIDE SEQUENCE [LARGE SCALE GENOMIC DNA]</scope>
    <source>
        <strain evidence="2 3">AvVan</strain>
    </source>
</reference>
<keyword evidence="3" id="KW-1185">Reference proteome</keyword>